<dbReference type="AlphaFoldDB" id="A0A832SIK1"/>
<keyword evidence="2" id="KW-0378">Hydrolase</keyword>
<organism evidence="2 3">
    <name type="scientific">Pyrobaculum aerophilum</name>
    <dbReference type="NCBI Taxonomy" id="13773"/>
    <lineage>
        <taxon>Archaea</taxon>
        <taxon>Thermoproteota</taxon>
        <taxon>Thermoprotei</taxon>
        <taxon>Thermoproteales</taxon>
        <taxon>Thermoproteaceae</taxon>
        <taxon>Pyrobaculum</taxon>
    </lineage>
</organism>
<dbReference type="EMBL" id="DUJP01000030">
    <property type="protein sequence ID" value="HII47643.1"/>
    <property type="molecule type" value="Genomic_DNA"/>
</dbReference>
<dbReference type="GO" id="GO:0004519">
    <property type="term" value="F:endonuclease activity"/>
    <property type="evidence" value="ECO:0007669"/>
    <property type="project" value="UniProtKB-KW"/>
</dbReference>
<dbReference type="InterPro" id="IPR025202">
    <property type="entry name" value="PLD-like_dom"/>
</dbReference>
<sequence length="333" mass="36330">MGVEICRSLLECLGALGRSQRLYAAAGLVDEEGLEAASRAAGELRVLVGDSGPVPRPVYERWREVVRVYPSLHAKFYIFAEDAGPSAALVGSADLTAGGLRGNLEAVVLIRGEAARPLADMFNRLWARALPLTEDYVADWEGPEEALRKPWGEAVKRANERLAEILGVSAHCLSRHDPLNCARLVARAVRSRFEGCGDLPENCAARATGVSAKALLSAPPSAVLAGHYVCWARALAARLLEGKVGRLDSGMEAYEAAVQAGAESCWGEAKRAAEEELERLEDSNYRDNYVRWPIPYRLLFLAMTLPATGCRILGREVRTKKRGVARVERELYC</sequence>
<dbReference type="RefSeq" id="WP_011009211.1">
    <property type="nucleotide sequence ID" value="NZ_DUJP01000030.1"/>
</dbReference>
<comment type="caution">
    <text evidence="2">The sequence shown here is derived from an EMBL/GenBank/DDBJ whole genome shotgun (WGS) entry which is preliminary data.</text>
</comment>
<dbReference type="Gene3D" id="3.30.870.10">
    <property type="entry name" value="Endonuclease Chain A"/>
    <property type="match status" value="1"/>
</dbReference>
<reference evidence="2" key="1">
    <citation type="journal article" date="2020" name="bioRxiv">
        <title>A rank-normalized archaeal taxonomy based on genome phylogeny resolves widespread incomplete and uneven classifications.</title>
        <authorList>
            <person name="Rinke C."/>
            <person name="Chuvochina M."/>
            <person name="Mussig A.J."/>
            <person name="Chaumeil P.-A."/>
            <person name="Waite D.W."/>
            <person name="Whitman W.B."/>
            <person name="Parks D.H."/>
            <person name="Hugenholtz P."/>
        </authorList>
    </citation>
    <scope>NUCLEOTIDE SEQUENCE</scope>
    <source>
        <strain evidence="2">UBA8839</strain>
    </source>
</reference>
<dbReference type="SUPFAM" id="SSF56024">
    <property type="entry name" value="Phospholipase D/nuclease"/>
    <property type="match status" value="1"/>
</dbReference>
<keyword evidence="2" id="KW-0540">Nuclease</keyword>
<keyword evidence="2" id="KW-0255">Endonuclease</keyword>
<dbReference type="OMA" id="LIHICHR"/>
<feature type="domain" description="Phospholipase D-like" evidence="1">
    <location>
        <begin position="65"/>
        <end position="126"/>
    </location>
</feature>
<name>A0A832SIK1_9CREN</name>
<gene>
    <name evidence="2" type="ORF">HA333_09460</name>
</gene>
<evidence type="ECO:0000313" key="3">
    <source>
        <dbReference type="Proteomes" id="UP000651120"/>
    </source>
</evidence>
<dbReference type="Proteomes" id="UP000651120">
    <property type="component" value="Unassembled WGS sequence"/>
</dbReference>
<dbReference type="CDD" id="cd09117">
    <property type="entry name" value="PLDc_Bfil_DEXD_like"/>
    <property type="match status" value="1"/>
</dbReference>
<protein>
    <submittedName>
        <fullName evidence="2">NgoFVII family restriction endonuclease</fullName>
    </submittedName>
</protein>
<evidence type="ECO:0000259" key="1">
    <source>
        <dbReference type="Pfam" id="PF13091"/>
    </source>
</evidence>
<accession>A0A832SIK1</accession>
<evidence type="ECO:0000313" key="2">
    <source>
        <dbReference type="EMBL" id="HII47643.1"/>
    </source>
</evidence>
<proteinExistence type="predicted"/>
<dbReference type="GeneID" id="1463925"/>
<dbReference type="Pfam" id="PF13091">
    <property type="entry name" value="PLDc_2"/>
    <property type="match status" value="1"/>
</dbReference>